<comment type="subcellular location">
    <subcellularLocation>
        <location evidence="1">Membrane</location>
        <topology evidence="1">Multi-pass membrane protein</topology>
    </subcellularLocation>
</comment>
<feature type="transmembrane region" description="Helical" evidence="5">
    <location>
        <begin position="279"/>
        <end position="296"/>
    </location>
</feature>
<feature type="transmembrane region" description="Helical" evidence="5">
    <location>
        <begin position="202"/>
        <end position="227"/>
    </location>
</feature>
<evidence type="ECO:0000256" key="1">
    <source>
        <dbReference type="ARBA" id="ARBA00004141"/>
    </source>
</evidence>
<feature type="transmembrane region" description="Helical" evidence="5">
    <location>
        <begin position="350"/>
        <end position="373"/>
    </location>
</feature>
<accession>A0A927UF96</accession>
<feature type="transmembrane region" description="Helical" evidence="5">
    <location>
        <begin position="308"/>
        <end position="325"/>
    </location>
</feature>
<dbReference type="AlphaFoldDB" id="A0A927UF96"/>
<protein>
    <submittedName>
        <fullName evidence="7">ABC transporter permease</fullName>
    </submittedName>
</protein>
<dbReference type="EMBL" id="SVER01000050">
    <property type="protein sequence ID" value="MBE5920772.1"/>
    <property type="molecule type" value="Genomic_DNA"/>
</dbReference>
<keyword evidence="3 5" id="KW-1133">Transmembrane helix</keyword>
<dbReference type="Pfam" id="PF12698">
    <property type="entry name" value="ABC2_membrane_3"/>
    <property type="match status" value="1"/>
</dbReference>
<comment type="caution">
    <text evidence="7">The sequence shown here is derived from an EMBL/GenBank/DDBJ whole genome shotgun (WGS) entry which is preliminary data.</text>
</comment>
<gene>
    <name evidence="7" type="ORF">E7272_13155</name>
</gene>
<proteinExistence type="predicted"/>
<feature type="transmembrane region" description="Helical" evidence="5">
    <location>
        <begin position="248"/>
        <end position="267"/>
    </location>
</feature>
<evidence type="ECO:0000256" key="5">
    <source>
        <dbReference type="SAM" id="Phobius"/>
    </source>
</evidence>
<name>A0A927UF96_9FIRM</name>
<feature type="domain" description="ABC-2 type transporter transmembrane" evidence="6">
    <location>
        <begin position="20"/>
        <end position="372"/>
    </location>
</feature>
<evidence type="ECO:0000313" key="8">
    <source>
        <dbReference type="Proteomes" id="UP000766246"/>
    </source>
</evidence>
<evidence type="ECO:0000256" key="3">
    <source>
        <dbReference type="ARBA" id="ARBA00022989"/>
    </source>
</evidence>
<dbReference type="GO" id="GO:0140359">
    <property type="term" value="F:ABC-type transporter activity"/>
    <property type="evidence" value="ECO:0007669"/>
    <property type="project" value="InterPro"/>
</dbReference>
<keyword evidence="4 5" id="KW-0472">Membrane</keyword>
<evidence type="ECO:0000313" key="7">
    <source>
        <dbReference type="EMBL" id="MBE5920772.1"/>
    </source>
</evidence>
<evidence type="ECO:0000256" key="4">
    <source>
        <dbReference type="ARBA" id="ARBA00023136"/>
    </source>
</evidence>
<dbReference type="GO" id="GO:0016020">
    <property type="term" value="C:membrane"/>
    <property type="evidence" value="ECO:0007669"/>
    <property type="project" value="UniProtKB-SubCell"/>
</dbReference>
<dbReference type="InterPro" id="IPR013525">
    <property type="entry name" value="ABC2_TM"/>
</dbReference>
<reference evidence="7" key="1">
    <citation type="submission" date="2019-04" db="EMBL/GenBank/DDBJ databases">
        <title>Evolution of Biomass-Degrading Anaerobic Consortia Revealed by Metagenomics.</title>
        <authorList>
            <person name="Peng X."/>
        </authorList>
    </citation>
    <scope>NUCLEOTIDE SEQUENCE</scope>
    <source>
        <strain evidence="7">SIG311</strain>
    </source>
</reference>
<dbReference type="Proteomes" id="UP000766246">
    <property type="component" value="Unassembled WGS sequence"/>
</dbReference>
<evidence type="ECO:0000259" key="6">
    <source>
        <dbReference type="Pfam" id="PF12698"/>
    </source>
</evidence>
<organism evidence="7 8">
    <name type="scientific">Pseudobutyrivibrio ruminis</name>
    <dbReference type="NCBI Taxonomy" id="46206"/>
    <lineage>
        <taxon>Bacteria</taxon>
        <taxon>Bacillati</taxon>
        <taxon>Bacillota</taxon>
        <taxon>Clostridia</taxon>
        <taxon>Lachnospirales</taxon>
        <taxon>Lachnospiraceae</taxon>
        <taxon>Pseudobutyrivibrio</taxon>
    </lineage>
</organism>
<sequence length="375" mass="42674">MILTRYMLLLKRLFKKKSYIVMLAIVPLMVLALKGVSRGDAGLMTIGVYVPGEDYASSALKESIETEPGRFRYIFYDDSDKLIADVKSQKLSEGWICPDNLDEAVENIVASGQTDEKIEIIIREQGLSHLLGREVLNSRVYESMARQMASTYIADKLYKGSQSKEQNEKILNTFDSYEINGNLFEMGYLDDTNPQNNNVTNYIMMPLRGILALWLLTLSIAASMYYLEDEKNGLFIWWKPRFGLIRDFLYYVVIMAIPTIMVIVGLRFGGVSTSLHREILSITIYDFVLICLANILREIIGTIKGLGIITPVLIMASALLSPVFVDFKEGRILQKLCPTFHYLNSINDAYYLKTLILFGITLLLIHSIVRLIIRR</sequence>
<keyword evidence="2 5" id="KW-0812">Transmembrane</keyword>
<evidence type="ECO:0000256" key="2">
    <source>
        <dbReference type="ARBA" id="ARBA00022692"/>
    </source>
</evidence>